<feature type="domain" description="Fibronectin type-III" evidence="1">
    <location>
        <begin position="1492"/>
        <end position="1596"/>
    </location>
</feature>
<keyword evidence="3" id="KW-1185">Reference proteome</keyword>
<gene>
    <name evidence="2" type="ORF">HDU87_001242</name>
</gene>
<dbReference type="InterPro" id="IPR003961">
    <property type="entry name" value="FN3_dom"/>
</dbReference>
<dbReference type="Proteomes" id="UP001212152">
    <property type="component" value="Unassembled WGS sequence"/>
</dbReference>
<dbReference type="SUPFAM" id="SSF49265">
    <property type="entry name" value="Fibronectin type III"/>
    <property type="match status" value="3"/>
</dbReference>
<evidence type="ECO:0000259" key="1">
    <source>
        <dbReference type="PROSITE" id="PS50853"/>
    </source>
</evidence>
<dbReference type="PROSITE" id="PS50853">
    <property type="entry name" value="FN3"/>
    <property type="match status" value="1"/>
</dbReference>
<evidence type="ECO:0000313" key="2">
    <source>
        <dbReference type="EMBL" id="KAJ3168101.1"/>
    </source>
</evidence>
<comment type="caution">
    <text evidence="2">The sequence shown here is derived from an EMBL/GenBank/DDBJ whole genome shotgun (WGS) entry which is preliminary data.</text>
</comment>
<dbReference type="PANTHER" id="PTHR16897">
    <property type="entry name" value="OS10G0105400 PROTEIN"/>
    <property type="match status" value="1"/>
</dbReference>
<dbReference type="InterPro" id="IPR036116">
    <property type="entry name" value="FN3_sf"/>
</dbReference>
<dbReference type="PANTHER" id="PTHR16897:SF2">
    <property type="entry name" value="OS03G0226600 PROTEIN"/>
    <property type="match status" value="1"/>
</dbReference>
<reference evidence="2" key="1">
    <citation type="submission" date="2020-05" db="EMBL/GenBank/DDBJ databases">
        <title>Phylogenomic resolution of chytrid fungi.</title>
        <authorList>
            <person name="Stajich J.E."/>
            <person name="Amses K."/>
            <person name="Simmons R."/>
            <person name="Seto K."/>
            <person name="Myers J."/>
            <person name="Bonds A."/>
            <person name="Quandt C.A."/>
            <person name="Barry K."/>
            <person name="Liu P."/>
            <person name="Grigoriev I."/>
            <person name="Longcore J.E."/>
            <person name="James T.Y."/>
        </authorList>
    </citation>
    <scope>NUCLEOTIDE SEQUENCE</scope>
    <source>
        <strain evidence="2">JEL0379</strain>
    </source>
</reference>
<name>A0AAD5TB88_9FUNG</name>
<proteinExistence type="predicted"/>
<protein>
    <recommendedName>
        <fullName evidence="1">Fibronectin type-III domain-containing protein</fullName>
    </recommendedName>
</protein>
<evidence type="ECO:0000313" key="3">
    <source>
        <dbReference type="Proteomes" id="UP001212152"/>
    </source>
</evidence>
<sequence length="2414" mass="255866">MSLSGFSQGIVDSRSCLTDTLAAFDLLSGTLDCTGCLIITLEVSVQACNEVDSCKIDELADIVRYSGAAPVISGLAFLKAPYAGKRWYSNVTAALFNANISNSASDWPSPANVDLRISVGGYMEETLPALFDNYALRESAFRPPDTAFEAYALNFRGMPYQGERHVVTLEARAGAGNAAGTSTADIYLDATPPIAGFARFTELIVNDAAQAATVYMTGFEDPEAGIKEDPSTPTIVITQINVVGDPTSANFTNEKDIEVHWLASDIVAGIAFVTANLSAPGLDPVSAGPFYAKNSVLIISTSTPIPADTSITVCLNAMSNSMPVSVVSTCASTILPTRVVFDQSCISTGVTYDALQDGDLKATGSLWADWSKCSPAGTAIIKFWVVTSADFKMVDQGSAQVKDGGVTLNLDTSWPSDSYKFCVMSVTSTELITNNFCAGEQAVDLMPPQPTGRFFDAYSGRGLDRTAVAVRTSSNTAQYLIRWDIWAPPPSGIANYTVTLMGTAPQITVAVAVVPAEETAYLFQNLSLTTGELYYATLFASNIAGLSSRPIRSPGAVVSEVLSQTPVVNVYGGTLIQQTGQAVLLAGNQTTMHVTWGGFTGDATQVPNFLLQLASWTASPTIPPYTYRTTQHDAMVPIPGLDGMYNLSVTSLNLDGTELSSTFPNPIRVAGTINVLPPATLYCDVDFSKFDPVKKTLPFSASWSPASDPEGLLVMQRLSFRRFGETTRTSSFSSLDLSATSETGTLQYVYGPPTLLDNWTSIECVYEAQDLSGAFISAVYNGSTHDAIAASEPAVLTLSDWAGMSLPSSETDFAFFTDISVTTNSTFMIGLQSFPPIIRDDNQVANLSWSIHSGDPMAADAGPSTVIVPPTPVYGNTQHISQFQVLFGSKLVPITVFAPTVFVQQGGFQSDLSTVYVCATASTLYPNRTVSACSNGIMKDTVSPVAGSVSIEAVTGDRNIRYITELDISISWTGFMKPNWPYTGETGISEYKWGIGSYSGADDYVSFTKVPGSAQSAQVTAVLPDGGIIYATVFASDSAGRTVSAISTPVVVETTAPVSASSVPAVLAKSNSDGTVFVRASFQPFNDNESGVSTVLWTVETAYGAEDVLPLQSTVFYNVAYATLPLAPGATYLVRVVATNGAGLTTEIAKVFTTASPLRLVYLVDGTDPERSKLFDQEPSNYSSLWELAGDVMDVAVGVGTAPRLGNLRPFERIVNSSLSSGELTIPLQVDDGTQIYTTLFVQDAGGTYQYFSSPGMVVDKSPPVRGWVTVGQGMVHQMVVPRQAAISASWIGFNDADSDIDRYEYCLDLEDDVDNPQCSIAGWVNVWKQLRVIDAPLLSSLLPIARQCFVKVRATNMAGLTVVATSPPFTVDPAAPQGGQASISFPGVDPGNSMSPIGLDGTQLYLDRSCVNVSWSAFTGNVIKYRVALFQEPGTPVVPFRSVGILSSWNFAGLSLTSQGPGSMYRAVVQAWTAAGIYSEISTPFRVVEGRPGPGTATVVSASGSSVLFYVTGFADPNPLKIQYEISVGKNPYGADGPQIVMPDCGSPPCSYTYEWTLGSAPPGTIFYLSVRAFNEGGLFSDPATTPVMLPVPMSNGVSAGGGTPFLWNVTASNPFLNVYQTDAILTGSNLTLFLVNDTATLPVTCKFNNSISTTGQLAVVGGNFNDPVVTCPAPYNEASDGAYLTLVVQINNVLSNPVVFWRREITPTWSSSIPQCGLFLNASSGYRISSAVTTVSWTDVGTDVGFFKIKVGDSILPQIWPPTARTAIVHISMTSTPVTFSVCAYFIGTTDANSRCIAAPAIRTGNLAPTINPATVDAHPLSSTVRVNTARLVPLGTSQYVGLTPVTASWNGTFVPEAAKTMASYWLLLGTSPITAMNGAWLSTTATTASLTGDLVAGVPYFASVIAFDEVGLATIEYSSALISEISPPDVGTVHIGKRYYNQDTSWQATTSSLDFFVENWSDHISGIREFAYRVCDARQCGPRIVIGIAVSATASVALEPGVAYWVSVQATNGAGLTSQYVNSSSVTADEEPPQISSITFTGTSGAFVATPATDLTLNWQAAGLYAPIQEYAIQIGTTRGGGQLLSPTNVGSMSSFSLSGLALRHNTIIYATVRAVSANGQNSAQTSDGLHVDFTPPRVIGAVEVLDGTGYVMAVGLMNVSISWSNVFSEPESAIASYQYAIGTAGLPGLYTNGFVDAGTSLSAVRECFPADDSHFVVTVRATNVPGATVSATSEPVMKSASAPTPFTLSVLNEDTAVINGTCFIPSSIARFSLDNLSDPVSGLQDVQVQLIDAANGVAIKDWFSIDVLPYFLLEATDSDWLFKLLKINARAVNFEARFTGDLILNKYTGSNFLVYQYSLPGIARNLAENVTCTVTVELSAGEKAIQTFIGAQEYDPNNGNITCQFATAYE</sequence>
<dbReference type="EMBL" id="JADGJQ010000126">
    <property type="protein sequence ID" value="KAJ3168101.1"/>
    <property type="molecule type" value="Genomic_DNA"/>
</dbReference>
<accession>A0AAD5TB88</accession>
<organism evidence="2 3">
    <name type="scientific">Geranomyces variabilis</name>
    <dbReference type="NCBI Taxonomy" id="109894"/>
    <lineage>
        <taxon>Eukaryota</taxon>
        <taxon>Fungi</taxon>
        <taxon>Fungi incertae sedis</taxon>
        <taxon>Chytridiomycota</taxon>
        <taxon>Chytridiomycota incertae sedis</taxon>
        <taxon>Chytridiomycetes</taxon>
        <taxon>Spizellomycetales</taxon>
        <taxon>Powellomycetaceae</taxon>
        <taxon>Geranomyces</taxon>
    </lineage>
</organism>
<dbReference type="SMART" id="SM00060">
    <property type="entry name" value="FN3"/>
    <property type="match status" value="5"/>
</dbReference>